<evidence type="ECO:0000313" key="3">
    <source>
        <dbReference type="EMBL" id="PWB88031.1"/>
    </source>
</evidence>
<dbReference type="SUPFAM" id="SSF54001">
    <property type="entry name" value="Cysteine proteinases"/>
    <property type="match status" value="1"/>
</dbReference>
<comment type="similarity">
    <text evidence="1">Belongs to the intimin/invasin family.</text>
</comment>
<accession>A0A315XNQ3</accession>
<dbReference type="SUPFAM" id="SSF49373">
    <property type="entry name" value="Invasin/intimin cell-adhesion fragments"/>
    <property type="match status" value="2"/>
</dbReference>
<dbReference type="Gene3D" id="3.10.620.30">
    <property type="match status" value="1"/>
</dbReference>
<dbReference type="RefSeq" id="WP_116591377.1">
    <property type="nucleotide sequence ID" value="NZ_MZGS01000015.1"/>
</dbReference>
<sequence>MTIVLMFFMIMGAVSAAESIDVSDTEDSNLIGDNDDSLSTNNKLEISSEDSISETNIVNSHDDNLGNYPDEEVLNASADSYYEDNQVITSNGDEVDTDVLSSTGSSSDSVLTVSSSDDIVGAASSTKASVKSTKLTISNTHYGKSSTYFKVTLKDNSGNPLSNQKITLKVNKKSYTAYTNANGIASIKAGSLNVGTYAVTVTYGGSSAYSSSSLSKKVKVLSSAVGSDLTKSYGYTSEYSVTFWKDNSPLKNTKVSFVINGKTYTKTTDSKGVASVNINLAVGKYKVTTTNPYSNEKVTHKITVKKEKTNIDAKDKVYIHAKKKGSFTVTLKSKHNALLKNKKVTFTYNNKTVTSKTNANGKATITIPVLAEGTYKIKYSYKGSDNYYSDSGSAKLVVAKATTKFASKITVVDYKDGSHFNIKLTDRNGNDLANKDVKVKFNGKIKTYKTNKHGNVHVPLKNVKPGNYLIKYYHSTKGDKDYSSGSNRAIILKLEAKVTAKDLTMNANDGSEYKVTVKDKSGKTLGGVYVKSVIGGKQYLYKTDANGVAKLKITQGAGSYSVKTYLADPCYKSSVSSKNLLVKGTKFVAKNIYVSAGDKATFSVKLVNEKNKAVGNKDVTFQFEGKNTTVKTNSKGIAKVSLGVVSKGTHNVKFSQGLASGTAKIFAANKVSIKEIVEASKNVKKYISNHAKLPSTVKIGDISLKTADYLYLASKAIVNIKAGNTKDLPIKILNDPTNAKAATDLGYLKNYLSVAKSVVNIAESKGKLPDSVNSKVGTIGYKGLVSTFSKVLTSYGKNNKMPSYIAVKSLSGSSSSIKGPMNMKNTITALAAYLAASKNCEVNNAAIKNLVAKLTKNCKTEKDKANAIFTYVRDKISYSFYYNTKYGAAGTLKTKSGNCVDQAHLTVAMFRAAGLATRYVHAKCTFTSGHTYGHVFAQVLIGNTWTVADTTSSRNSLGKVANWNTNTYRLESFSSSISF</sequence>
<organism evidence="3 4">
    <name type="scientific">Methanobrevibacter thaueri</name>
    <dbReference type="NCBI Taxonomy" id="190975"/>
    <lineage>
        <taxon>Archaea</taxon>
        <taxon>Methanobacteriati</taxon>
        <taxon>Methanobacteriota</taxon>
        <taxon>Methanomada group</taxon>
        <taxon>Methanobacteria</taxon>
        <taxon>Methanobacteriales</taxon>
        <taxon>Methanobacteriaceae</taxon>
        <taxon>Methanobrevibacter</taxon>
    </lineage>
</organism>
<proteinExistence type="inferred from homology"/>
<protein>
    <submittedName>
        <fullName evidence="3">Bacterial Ig-like domain (Group 1)</fullName>
    </submittedName>
</protein>
<dbReference type="EMBL" id="MZGS01000015">
    <property type="protein sequence ID" value="PWB88031.1"/>
    <property type="molecule type" value="Genomic_DNA"/>
</dbReference>
<dbReference type="InterPro" id="IPR002931">
    <property type="entry name" value="Transglutaminase-like"/>
</dbReference>
<feature type="domain" description="Big-1" evidence="2">
    <location>
        <begin position="120"/>
        <end position="221"/>
    </location>
</feature>
<dbReference type="PROSITE" id="PS51127">
    <property type="entry name" value="BIG1"/>
    <property type="match status" value="1"/>
</dbReference>
<gene>
    <name evidence="3" type="ORF">MBBTH_03880</name>
</gene>
<dbReference type="AlphaFoldDB" id="A0A315XNQ3"/>
<evidence type="ECO:0000256" key="1">
    <source>
        <dbReference type="ARBA" id="ARBA00010116"/>
    </source>
</evidence>
<dbReference type="Pfam" id="PF01841">
    <property type="entry name" value="Transglut_core"/>
    <property type="match status" value="1"/>
</dbReference>
<dbReference type="Pfam" id="PF02369">
    <property type="entry name" value="Big_1"/>
    <property type="match status" value="1"/>
</dbReference>
<comment type="caution">
    <text evidence="3">The sequence shown here is derived from an EMBL/GenBank/DDBJ whole genome shotgun (WGS) entry which is preliminary data.</text>
</comment>
<keyword evidence="4" id="KW-1185">Reference proteome</keyword>
<dbReference type="InterPro" id="IPR008964">
    <property type="entry name" value="Invasin/intimin_cell_adhesion"/>
</dbReference>
<dbReference type="SMART" id="SM00460">
    <property type="entry name" value="TGc"/>
    <property type="match status" value="1"/>
</dbReference>
<dbReference type="InterPro" id="IPR038765">
    <property type="entry name" value="Papain-like_cys_pep_sf"/>
</dbReference>
<dbReference type="PANTHER" id="PTHR33490:SF3">
    <property type="entry name" value="CONSERVED INTEGRAL MEMBRANE PROTEIN"/>
    <property type="match status" value="1"/>
</dbReference>
<reference evidence="3 4" key="1">
    <citation type="submission" date="2017-03" db="EMBL/GenBank/DDBJ databases">
        <title>Genome sequence of Methanobrevibacter thaueri.</title>
        <authorList>
            <person name="Poehlein A."/>
            <person name="Seedorf H."/>
            <person name="Daniel R."/>
        </authorList>
    </citation>
    <scope>NUCLEOTIDE SEQUENCE [LARGE SCALE GENOMIC DNA]</scope>
    <source>
        <strain evidence="3 4">DSM 11995</strain>
    </source>
</reference>
<dbReference type="Gene3D" id="2.60.40.10">
    <property type="entry name" value="Immunoglobulins"/>
    <property type="match status" value="3"/>
</dbReference>
<dbReference type="PANTHER" id="PTHR33490">
    <property type="entry name" value="BLR5614 PROTEIN-RELATED"/>
    <property type="match status" value="1"/>
</dbReference>
<dbReference type="SMART" id="SM00634">
    <property type="entry name" value="BID_1"/>
    <property type="match status" value="3"/>
</dbReference>
<evidence type="ECO:0000313" key="4">
    <source>
        <dbReference type="Proteomes" id="UP000251717"/>
    </source>
</evidence>
<dbReference type="OrthoDB" id="18481at2157"/>
<dbReference type="InterPro" id="IPR003344">
    <property type="entry name" value="Big_1_dom"/>
</dbReference>
<dbReference type="Proteomes" id="UP000251717">
    <property type="component" value="Unassembled WGS sequence"/>
</dbReference>
<dbReference type="InterPro" id="IPR013783">
    <property type="entry name" value="Ig-like_fold"/>
</dbReference>
<name>A0A315XNQ3_9EURY</name>
<evidence type="ECO:0000259" key="2">
    <source>
        <dbReference type="PROSITE" id="PS51127"/>
    </source>
</evidence>